<dbReference type="PANTHER" id="PTHR47204">
    <property type="entry name" value="OS02G0168900 PROTEIN"/>
    <property type="match status" value="1"/>
</dbReference>
<dbReference type="Pfam" id="PF08615">
    <property type="entry name" value="RNase_H2_suC"/>
    <property type="match status" value="2"/>
</dbReference>
<dbReference type="Gene3D" id="2.40.128.680">
    <property type="match status" value="2"/>
</dbReference>
<dbReference type="GeneID" id="9525298"/>
<dbReference type="EMBL" id="ABSU01000050">
    <property type="protein sequence ID" value="EFE29308.1"/>
    <property type="molecule type" value="Genomic_DNA"/>
</dbReference>
<keyword evidence="3" id="KW-1185">Reference proteome</keyword>
<dbReference type="Proteomes" id="UP000008866">
    <property type="component" value="Unassembled WGS sequence"/>
</dbReference>
<proteinExistence type="predicted"/>
<dbReference type="AlphaFoldDB" id="D4B5X2"/>
<dbReference type="GO" id="GO:0032299">
    <property type="term" value="C:ribonuclease H2 complex"/>
    <property type="evidence" value="ECO:0007669"/>
    <property type="project" value="InterPro"/>
</dbReference>
<dbReference type="GO" id="GO:0006401">
    <property type="term" value="P:RNA catabolic process"/>
    <property type="evidence" value="ECO:0007669"/>
    <property type="project" value="InterPro"/>
</dbReference>
<evidence type="ECO:0000256" key="1">
    <source>
        <dbReference type="SAM" id="MobiDB-lite"/>
    </source>
</evidence>
<dbReference type="RefSeq" id="XP_003009953.1">
    <property type="nucleotide sequence ID" value="XM_003009907.1"/>
</dbReference>
<sequence>MLALRPATTKERVQKLVGQPESDQEKASQSQPWVNSAHTPVSVSMNILPCRIHHDGPVEVSKRYWNPVNDGGADNSMYITNIPTFILVSHMSTKSNINLTQLNRTVSVNSIFPWPKVARSFRTSPRWLPRIGVVVTKLPKDESVTKRVVGYENEDAEDNEEPLSQLETVGRFSAFTVWEHEKLPTDDDLYVRSMEEWVSFAHSVSAFDSGGRDEGGT</sequence>
<dbReference type="STRING" id="663331.D4B5X2"/>
<dbReference type="eggNOG" id="ENOG502SBKV">
    <property type="taxonomic scope" value="Eukaryota"/>
</dbReference>
<dbReference type="InterPro" id="IPR013924">
    <property type="entry name" value="RNase_H2_suC"/>
</dbReference>
<organism evidence="2 3">
    <name type="scientific">Arthroderma benhamiae (strain ATCC MYA-4681 / CBS 112371)</name>
    <name type="common">Trichophyton mentagrophytes</name>
    <dbReference type="NCBI Taxonomy" id="663331"/>
    <lineage>
        <taxon>Eukaryota</taxon>
        <taxon>Fungi</taxon>
        <taxon>Dikarya</taxon>
        <taxon>Ascomycota</taxon>
        <taxon>Pezizomycotina</taxon>
        <taxon>Eurotiomycetes</taxon>
        <taxon>Eurotiomycetidae</taxon>
        <taxon>Onygenales</taxon>
        <taxon>Arthrodermataceae</taxon>
        <taxon>Trichophyton</taxon>
    </lineage>
</organism>
<protein>
    <submittedName>
        <fullName evidence="2">Uncharacterized protein</fullName>
    </submittedName>
</protein>
<comment type="caution">
    <text evidence="2">The sequence shown here is derived from an EMBL/GenBank/DDBJ whole genome shotgun (WGS) entry which is preliminary data.</text>
</comment>
<gene>
    <name evidence="2" type="ORF">ARB_03879</name>
</gene>
<dbReference type="PANTHER" id="PTHR47204:SF1">
    <property type="entry name" value="RIBONUCLEASE H2 SUBUNIT C"/>
    <property type="match status" value="1"/>
</dbReference>
<name>D4B5X2_ARTBC</name>
<feature type="region of interest" description="Disordered" evidence="1">
    <location>
        <begin position="1"/>
        <end position="35"/>
    </location>
</feature>
<reference evidence="3" key="1">
    <citation type="journal article" date="2011" name="Genome Biol.">
        <title>Comparative and functional genomics provide insights into the pathogenicity of dermatophytic fungi.</title>
        <authorList>
            <person name="Burmester A."/>
            <person name="Shelest E."/>
            <person name="Gloeckner G."/>
            <person name="Heddergott C."/>
            <person name="Schindler S."/>
            <person name="Staib P."/>
            <person name="Heidel A."/>
            <person name="Felder M."/>
            <person name="Petzold A."/>
            <person name="Szafranski K."/>
            <person name="Feuermann M."/>
            <person name="Pedruzzi I."/>
            <person name="Priebe S."/>
            <person name="Groth M."/>
            <person name="Winkler R."/>
            <person name="Li W."/>
            <person name="Kniemeyer O."/>
            <person name="Schroeckh V."/>
            <person name="Hertweck C."/>
            <person name="Hube B."/>
            <person name="White T.C."/>
            <person name="Platzer M."/>
            <person name="Guthke R."/>
            <person name="Heitman J."/>
            <person name="Woestemeyer J."/>
            <person name="Zipfel P.F."/>
            <person name="Monod M."/>
            <person name="Brakhage A.A."/>
        </authorList>
    </citation>
    <scope>NUCLEOTIDE SEQUENCE [LARGE SCALE GENOMIC DNA]</scope>
    <source>
        <strain evidence="3">ATCC MYA-4681 / CBS 112371</strain>
    </source>
</reference>
<evidence type="ECO:0000313" key="2">
    <source>
        <dbReference type="EMBL" id="EFE29308.1"/>
    </source>
</evidence>
<evidence type="ECO:0000313" key="3">
    <source>
        <dbReference type="Proteomes" id="UP000008866"/>
    </source>
</evidence>
<accession>D4B5X2</accession>
<dbReference type="KEGG" id="abe:ARB_03879"/>
<dbReference type="HOGENOM" id="CLU_097632_0_1_1"/>